<proteinExistence type="predicted"/>
<accession>A0A255E8C3</accession>
<evidence type="ECO:0000256" key="7">
    <source>
        <dbReference type="SAM" id="Phobius"/>
    </source>
</evidence>
<dbReference type="Pfam" id="PF07690">
    <property type="entry name" value="MFS_1"/>
    <property type="match status" value="2"/>
</dbReference>
<dbReference type="InterPro" id="IPR050171">
    <property type="entry name" value="MFS_Transporters"/>
</dbReference>
<feature type="transmembrane region" description="Helical" evidence="7">
    <location>
        <begin position="82"/>
        <end position="101"/>
    </location>
</feature>
<feature type="transmembrane region" description="Helical" evidence="7">
    <location>
        <begin position="21"/>
        <end position="40"/>
    </location>
</feature>
<organism evidence="9 10">
    <name type="scientific">Parenemella sanctibonifatiensis</name>
    <dbReference type="NCBI Taxonomy" id="2016505"/>
    <lineage>
        <taxon>Bacteria</taxon>
        <taxon>Bacillati</taxon>
        <taxon>Actinomycetota</taxon>
        <taxon>Actinomycetes</taxon>
        <taxon>Propionibacteriales</taxon>
        <taxon>Propionibacteriaceae</taxon>
        <taxon>Parenemella</taxon>
    </lineage>
</organism>
<feature type="transmembrane region" description="Helical" evidence="7">
    <location>
        <begin position="254"/>
        <end position="273"/>
    </location>
</feature>
<dbReference type="PANTHER" id="PTHR23517:SF3">
    <property type="entry name" value="INTEGRAL MEMBRANE TRANSPORT PROTEIN"/>
    <property type="match status" value="1"/>
</dbReference>
<feature type="transmembrane region" description="Helical" evidence="7">
    <location>
        <begin position="355"/>
        <end position="376"/>
    </location>
</feature>
<feature type="transmembrane region" description="Helical" evidence="7">
    <location>
        <begin position="311"/>
        <end position="334"/>
    </location>
</feature>
<reference evidence="9 10" key="1">
    <citation type="submission" date="2017-07" db="EMBL/GenBank/DDBJ databases">
        <title>Draft whole genome sequences of clinical Proprionibacteriaceae strains.</title>
        <authorList>
            <person name="Bernier A.-M."/>
            <person name="Bernard K."/>
            <person name="Domingo M.-C."/>
        </authorList>
    </citation>
    <scope>NUCLEOTIDE SEQUENCE [LARGE SCALE GENOMIC DNA]</scope>
    <source>
        <strain evidence="9 10">NML 160184</strain>
    </source>
</reference>
<evidence type="ECO:0000256" key="6">
    <source>
        <dbReference type="ARBA" id="ARBA00023136"/>
    </source>
</evidence>
<dbReference type="CDD" id="cd17325">
    <property type="entry name" value="MFS_MdtG_SLC18_like"/>
    <property type="match status" value="1"/>
</dbReference>
<name>A0A255E8C3_9ACTN</name>
<feature type="transmembrane region" description="Helical" evidence="7">
    <location>
        <begin position="52"/>
        <end position="75"/>
    </location>
</feature>
<evidence type="ECO:0000256" key="2">
    <source>
        <dbReference type="ARBA" id="ARBA00022448"/>
    </source>
</evidence>
<evidence type="ECO:0000256" key="5">
    <source>
        <dbReference type="ARBA" id="ARBA00022989"/>
    </source>
</evidence>
<feature type="domain" description="Major facilitator superfamily (MFS) profile" evidence="8">
    <location>
        <begin position="17"/>
        <end position="399"/>
    </location>
</feature>
<evidence type="ECO:0000313" key="9">
    <source>
        <dbReference type="EMBL" id="OYN87828.1"/>
    </source>
</evidence>
<dbReference type="PROSITE" id="PS50850">
    <property type="entry name" value="MFS"/>
    <property type="match status" value="1"/>
</dbReference>
<evidence type="ECO:0000256" key="3">
    <source>
        <dbReference type="ARBA" id="ARBA00022475"/>
    </source>
</evidence>
<keyword evidence="4 7" id="KW-0812">Transmembrane</keyword>
<comment type="caution">
    <text evidence="9">The sequence shown here is derived from an EMBL/GenBank/DDBJ whole genome shotgun (WGS) entry which is preliminary data.</text>
</comment>
<feature type="transmembrane region" description="Helical" evidence="7">
    <location>
        <begin position="107"/>
        <end position="128"/>
    </location>
</feature>
<dbReference type="InterPro" id="IPR036259">
    <property type="entry name" value="MFS_trans_sf"/>
</dbReference>
<keyword evidence="6 7" id="KW-0472">Membrane</keyword>
<dbReference type="InterPro" id="IPR020846">
    <property type="entry name" value="MFS_dom"/>
</dbReference>
<evidence type="ECO:0000313" key="10">
    <source>
        <dbReference type="Proteomes" id="UP000216533"/>
    </source>
</evidence>
<gene>
    <name evidence="9" type="ORF">CGZ92_06060</name>
</gene>
<dbReference type="InterPro" id="IPR011701">
    <property type="entry name" value="MFS"/>
</dbReference>
<keyword evidence="3" id="KW-1003">Cell membrane</keyword>
<feature type="transmembrane region" description="Helical" evidence="7">
    <location>
        <begin position="173"/>
        <end position="190"/>
    </location>
</feature>
<evidence type="ECO:0000256" key="4">
    <source>
        <dbReference type="ARBA" id="ARBA00022692"/>
    </source>
</evidence>
<dbReference type="EMBL" id="NMVI01000015">
    <property type="protein sequence ID" value="OYN87828.1"/>
    <property type="molecule type" value="Genomic_DNA"/>
</dbReference>
<keyword evidence="2" id="KW-0813">Transport</keyword>
<dbReference type="Proteomes" id="UP000216533">
    <property type="component" value="Unassembled WGS sequence"/>
</dbReference>
<dbReference type="GO" id="GO:0022857">
    <property type="term" value="F:transmembrane transporter activity"/>
    <property type="evidence" value="ECO:0007669"/>
    <property type="project" value="InterPro"/>
</dbReference>
<dbReference type="PANTHER" id="PTHR23517">
    <property type="entry name" value="RESISTANCE PROTEIN MDTM, PUTATIVE-RELATED-RELATED"/>
    <property type="match status" value="1"/>
</dbReference>
<evidence type="ECO:0000259" key="8">
    <source>
        <dbReference type="PROSITE" id="PS50850"/>
    </source>
</evidence>
<dbReference type="Gene3D" id="1.20.1250.20">
    <property type="entry name" value="MFS general substrate transporter like domains"/>
    <property type="match status" value="2"/>
</dbReference>
<feature type="transmembrane region" description="Helical" evidence="7">
    <location>
        <begin position="285"/>
        <end position="305"/>
    </location>
</feature>
<keyword evidence="5 7" id="KW-1133">Transmembrane helix</keyword>
<evidence type="ECO:0000256" key="1">
    <source>
        <dbReference type="ARBA" id="ARBA00004651"/>
    </source>
</evidence>
<protein>
    <submittedName>
        <fullName evidence="9">MFS transporter</fullName>
    </submittedName>
</protein>
<comment type="subcellular location">
    <subcellularLocation>
        <location evidence="1">Cell membrane</location>
        <topology evidence="1">Multi-pass membrane protein</topology>
    </subcellularLocation>
</comment>
<dbReference type="GO" id="GO:0005886">
    <property type="term" value="C:plasma membrane"/>
    <property type="evidence" value="ECO:0007669"/>
    <property type="project" value="UniProtKB-SubCell"/>
</dbReference>
<feature type="transmembrane region" description="Helical" evidence="7">
    <location>
        <begin position="148"/>
        <end position="167"/>
    </location>
</feature>
<dbReference type="AlphaFoldDB" id="A0A255E8C3"/>
<sequence>MVLTVSSTEPPITIRQLAVTAYLPTMLSSIGFGAVVPLIPLTATSLGAGVELAAFVVALRAIGQLFGDLPAGWIASRIGDKYALVGACILDAIVMGAVVLVPNLWVLALAVLLSGFAGSVFGLARHAYLTEVVPVQWRARAMSTLGGVHRVGFMVGPLAGAALVSLFDLSAGYVFAAAMSVIAAVIIMLLPDTSGPRGAAATSSSAADPSLVSVLRAHSRVLATLGVGVLSLMLIRGARQAIVPLWAEHVGLDAAQTSLIFALSSALDVALFFPAGMIMDRFGRFWVCVPAMIIMGAAFVVLPLSTGAWSVAAVAALLGIGNGTSSGIGMTLGADLSPEVGRTKFLAGWRLFGDFGSTVGPLLISAITLFAPLAAAAVTLGVLSWAGAAWLGRFIPLGVGPVPRPGEQRTRG</sequence>
<dbReference type="SUPFAM" id="SSF103473">
    <property type="entry name" value="MFS general substrate transporter"/>
    <property type="match status" value="1"/>
</dbReference>